<sequence>MTHEQIIALIIICVSVAGLFAYAYKIGLRQGTLYGKAQTYAGQQTTIQDLEASLCSLRAEKQLLDLHCKKLKLSNALKSEHHQVLLQIAENLRIAAETFSAFKTGKKLERDARTLREQALSMAALIQPLDQEQAA</sequence>
<reference evidence="2" key="1">
    <citation type="journal article" date="2022" name="Int. J. Syst. Evol. Microbiol.">
        <title>Pseudomonas aegrilactucae sp. nov. and Pseudomonas morbosilactucae sp. nov., pathogens causing bacterial rot of lettuce in Japan.</title>
        <authorList>
            <person name="Sawada H."/>
            <person name="Fujikawa T."/>
            <person name="Satou M."/>
        </authorList>
    </citation>
    <scope>NUCLEOTIDE SEQUENCE</scope>
    <source>
        <strain evidence="2">MAFF 301350</strain>
    </source>
</reference>
<keyword evidence="1" id="KW-1133">Transmembrane helix</keyword>
<organism evidence="2 3">
    <name type="scientific">Pseudomonas aegrilactucae</name>
    <dbReference type="NCBI Taxonomy" id="2854028"/>
    <lineage>
        <taxon>Bacteria</taxon>
        <taxon>Pseudomonadati</taxon>
        <taxon>Pseudomonadota</taxon>
        <taxon>Gammaproteobacteria</taxon>
        <taxon>Pseudomonadales</taxon>
        <taxon>Pseudomonadaceae</taxon>
        <taxon>Pseudomonas</taxon>
    </lineage>
</organism>
<proteinExistence type="predicted"/>
<dbReference type="EMBL" id="JAHTBI010000036">
    <property type="protein sequence ID" value="MBV6287469.1"/>
    <property type="molecule type" value="Genomic_DNA"/>
</dbReference>
<protein>
    <submittedName>
        <fullName evidence="2">Uncharacterized protein</fullName>
    </submittedName>
</protein>
<keyword evidence="1" id="KW-0812">Transmembrane</keyword>
<keyword evidence="1" id="KW-0472">Membrane</keyword>
<name>A0A9Q2XJJ1_9PSED</name>
<gene>
    <name evidence="2" type="ORF">KUO17_10595</name>
</gene>
<accession>A0A9Q2XJJ1</accession>
<evidence type="ECO:0000313" key="3">
    <source>
        <dbReference type="Proteomes" id="UP001106592"/>
    </source>
</evidence>
<reference evidence="2" key="2">
    <citation type="journal article" date="2023" name="Plant Pathol.">
        <title>Dismantling and reorganizing Pseudomonas marginalis sensu#lato.</title>
        <authorList>
            <person name="Sawada H."/>
            <person name="Fujikawa T."/>
            <person name="Satou M."/>
        </authorList>
    </citation>
    <scope>NUCLEOTIDE SEQUENCE</scope>
    <source>
        <strain evidence="2">MAFF 301350</strain>
    </source>
</reference>
<keyword evidence="3" id="KW-1185">Reference proteome</keyword>
<feature type="transmembrane region" description="Helical" evidence="1">
    <location>
        <begin position="6"/>
        <end position="24"/>
    </location>
</feature>
<evidence type="ECO:0000256" key="1">
    <source>
        <dbReference type="SAM" id="Phobius"/>
    </source>
</evidence>
<dbReference type="AlphaFoldDB" id="A0A9Q2XJJ1"/>
<evidence type="ECO:0000313" key="2">
    <source>
        <dbReference type="EMBL" id="MBV6287469.1"/>
    </source>
</evidence>
<comment type="caution">
    <text evidence="2">The sequence shown here is derived from an EMBL/GenBank/DDBJ whole genome shotgun (WGS) entry which is preliminary data.</text>
</comment>
<dbReference type="Proteomes" id="UP001106592">
    <property type="component" value="Unassembled WGS sequence"/>
</dbReference>
<dbReference type="RefSeq" id="WP_217975513.1">
    <property type="nucleotide sequence ID" value="NZ_JAHTBI010000036.1"/>
</dbReference>